<keyword evidence="4" id="KW-1185">Reference proteome</keyword>
<comment type="caution">
    <text evidence="3">The sequence shown here is derived from an EMBL/GenBank/DDBJ whole genome shotgun (WGS) entry which is preliminary data.</text>
</comment>
<organism evidence="3 4">
    <name type="scientific">Pyrus ussuriensis x Pyrus communis</name>
    <dbReference type="NCBI Taxonomy" id="2448454"/>
    <lineage>
        <taxon>Eukaryota</taxon>
        <taxon>Viridiplantae</taxon>
        <taxon>Streptophyta</taxon>
        <taxon>Embryophyta</taxon>
        <taxon>Tracheophyta</taxon>
        <taxon>Spermatophyta</taxon>
        <taxon>Magnoliopsida</taxon>
        <taxon>eudicotyledons</taxon>
        <taxon>Gunneridae</taxon>
        <taxon>Pentapetalae</taxon>
        <taxon>rosids</taxon>
        <taxon>fabids</taxon>
        <taxon>Rosales</taxon>
        <taxon>Rosaceae</taxon>
        <taxon>Amygdaloideae</taxon>
        <taxon>Maleae</taxon>
        <taxon>Pyrus</taxon>
    </lineage>
</organism>
<reference evidence="3 4" key="2">
    <citation type="submission" date="2019-11" db="EMBL/GenBank/DDBJ databases">
        <title>A de novo genome assembly of a pear dwarfing rootstock.</title>
        <authorList>
            <person name="Wang F."/>
            <person name="Wang J."/>
            <person name="Li S."/>
            <person name="Zhang Y."/>
            <person name="Fang M."/>
            <person name="Ma L."/>
            <person name="Zhao Y."/>
            <person name="Jiang S."/>
        </authorList>
    </citation>
    <scope>NUCLEOTIDE SEQUENCE [LARGE SCALE GENOMIC DNA]</scope>
    <source>
        <strain evidence="3">S2</strain>
        <tissue evidence="3">Leaf</tissue>
    </source>
</reference>
<dbReference type="AlphaFoldDB" id="A0A5N5GIB5"/>
<dbReference type="GO" id="GO:0003682">
    <property type="term" value="F:chromatin binding"/>
    <property type="evidence" value="ECO:0007669"/>
    <property type="project" value="InterPro"/>
</dbReference>
<dbReference type="EMBL" id="SMOL01000458">
    <property type="protein sequence ID" value="KAB2613432.1"/>
    <property type="molecule type" value="Genomic_DNA"/>
</dbReference>
<reference evidence="3 4" key="1">
    <citation type="submission" date="2019-09" db="EMBL/GenBank/DDBJ databases">
        <authorList>
            <person name="Ou C."/>
        </authorList>
    </citation>
    <scope>NUCLEOTIDE SEQUENCE [LARGE SCALE GENOMIC DNA]</scope>
    <source>
        <strain evidence="3">S2</strain>
        <tissue evidence="3">Leaf</tissue>
    </source>
</reference>
<sequence>MAVEFRSGLDDAWYDVLIANDGCDRLRVKFVGFGDDHDELYEVSELSSFNDIDEFSRRFRPLSVQVQDTDCSQVVKGMLVCASHSIRRGDRRFYDAVVKKVVHEEHRFVKGEEECSCSFILFWRHGPKAGSLTAQSLDTICRVQPRTNKMHPLLNSFLKTAREKIETTLSNISTIPRDVAYDAKTCTPNYRHKLSLSLSINKASLFSAYKLLERRRTNTCNELKVVSSGTEEYMRGKLLQDLFCEYSNQQRRLHQKLLVEEGKIWQLFNAAEKTKPR</sequence>
<name>A0A5N5GIB5_9ROSA</name>
<dbReference type="PANTHER" id="PTHR36384:SF1">
    <property type="entry name" value="SAWADEE PROTEIN"/>
    <property type="match status" value="1"/>
</dbReference>
<dbReference type="Proteomes" id="UP000327157">
    <property type="component" value="Chromosome 9"/>
</dbReference>
<accession>A0A5N5GIB5</accession>
<evidence type="ECO:0000313" key="4">
    <source>
        <dbReference type="Proteomes" id="UP000327157"/>
    </source>
</evidence>
<evidence type="ECO:0000313" key="3">
    <source>
        <dbReference type="EMBL" id="KAB2614603.1"/>
    </source>
</evidence>
<dbReference type="Pfam" id="PF16719">
    <property type="entry name" value="SAWADEE"/>
    <property type="match status" value="1"/>
</dbReference>
<evidence type="ECO:0000313" key="2">
    <source>
        <dbReference type="EMBL" id="KAB2613432.1"/>
    </source>
</evidence>
<feature type="domain" description="SAWADEE" evidence="1">
    <location>
        <begin position="2"/>
        <end position="141"/>
    </location>
</feature>
<gene>
    <name evidence="2" type="ORF">D8674_035748</name>
    <name evidence="3" type="ORF">D8674_041113</name>
</gene>
<dbReference type="OrthoDB" id="1153293at2759"/>
<dbReference type="PANTHER" id="PTHR36384">
    <property type="entry name" value="SAWADEE PROTEIN"/>
    <property type="match status" value="1"/>
</dbReference>
<dbReference type="EMBL" id="SMOL01000403">
    <property type="protein sequence ID" value="KAB2614603.1"/>
    <property type="molecule type" value="Genomic_DNA"/>
</dbReference>
<protein>
    <recommendedName>
        <fullName evidence="1">SAWADEE domain-containing protein</fullName>
    </recommendedName>
</protein>
<dbReference type="Gene3D" id="2.30.30.140">
    <property type="match status" value="1"/>
</dbReference>
<proteinExistence type="predicted"/>
<dbReference type="InterPro" id="IPR032001">
    <property type="entry name" value="SAWADEE_dom"/>
</dbReference>
<evidence type="ECO:0000259" key="1">
    <source>
        <dbReference type="Pfam" id="PF16719"/>
    </source>
</evidence>